<keyword evidence="5" id="KW-1003">Cell membrane</keyword>
<feature type="transmembrane region" description="Helical" evidence="5">
    <location>
        <begin position="154"/>
        <end position="175"/>
    </location>
</feature>
<feature type="transmembrane region" description="Helical" evidence="5">
    <location>
        <begin position="209"/>
        <end position="228"/>
    </location>
</feature>
<comment type="subunit">
    <text evidence="5">The Tat system comprises two distinct complexes: a TatABC complex, containing multiple copies of TatA, TatB and TatC subunits, and a separate TatA complex, containing only TatA subunits. Substrates initially bind to the TatABC complex, which probably triggers association of the separate TatA complex to form the active translocon.</text>
</comment>
<reference evidence="6 7" key="1">
    <citation type="journal article" date="2017" name="Nat. Commun.">
        <title>In situ click chemistry generation of cyclooxygenase-2 inhibitors.</title>
        <authorList>
            <person name="Bhardwaj A."/>
            <person name="Kaur J."/>
            <person name="Wuest M."/>
            <person name="Wuest F."/>
        </authorList>
    </citation>
    <scope>NUCLEOTIDE SEQUENCE [LARGE SCALE GENOMIC DNA]</scope>
    <source>
        <strain evidence="6">S2_018_000_R2_106</strain>
    </source>
</reference>
<dbReference type="GO" id="GO:0043953">
    <property type="term" value="P:protein transport by the Tat complex"/>
    <property type="evidence" value="ECO:0007669"/>
    <property type="project" value="UniProtKB-UniRule"/>
</dbReference>
<dbReference type="AlphaFoldDB" id="A0A6N4R959"/>
<accession>A0A6N4R959</accession>
<dbReference type="Proteomes" id="UP000320948">
    <property type="component" value="Unassembled WGS sequence"/>
</dbReference>
<name>A0A6N4R959_BLAVI</name>
<protein>
    <recommendedName>
        <fullName evidence="5">Sec-independent protein translocase protein TatC</fullName>
    </recommendedName>
</protein>
<dbReference type="Pfam" id="PF00902">
    <property type="entry name" value="TatC"/>
    <property type="match status" value="1"/>
</dbReference>
<comment type="function">
    <text evidence="5">Part of the twin-arginine translocation (Tat) system that transports large folded proteins containing a characteristic twin-arginine motif in their signal peptide across membranes. Together with TatB, TatC is part of a receptor directly interacting with Tat signal peptides.</text>
</comment>
<evidence type="ECO:0000313" key="7">
    <source>
        <dbReference type="Proteomes" id="UP000320948"/>
    </source>
</evidence>
<feature type="transmembrane region" description="Helical" evidence="5">
    <location>
        <begin position="12"/>
        <end position="33"/>
    </location>
</feature>
<sequence>MKAKTLAHLTELRHRLIVTLVILCVAMTGVYVLKEPLLTFLLKPLLATPNAPQTIVFSAIPELFFAYLKITVWGGVFITLPILMYQIWRFFAPGLYKHEKKAVLPQLIAAPMLFYGGGAFAYFGVLPLALKFFLGFNQQGVSALPNVTDYLGLLFNFAFGFGLAFNLPVILVILMQLGVFKPEQLARWRRFAIVAVFVVATIITPPDPFSQLMLALPLVGLYELAILIGRYQARNKSRPPAKPRA</sequence>
<organism evidence="6 7">
    <name type="scientific">Blastochloris viridis</name>
    <name type="common">Rhodopseudomonas viridis</name>
    <dbReference type="NCBI Taxonomy" id="1079"/>
    <lineage>
        <taxon>Bacteria</taxon>
        <taxon>Pseudomonadati</taxon>
        <taxon>Pseudomonadota</taxon>
        <taxon>Alphaproteobacteria</taxon>
        <taxon>Hyphomicrobiales</taxon>
        <taxon>Blastochloridaceae</taxon>
        <taxon>Blastochloris</taxon>
    </lineage>
</organism>
<comment type="similarity">
    <text evidence="5">Belongs to the TatC family.</text>
</comment>
<dbReference type="GO" id="GO:0033281">
    <property type="term" value="C:TAT protein transport complex"/>
    <property type="evidence" value="ECO:0007669"/>
    <property type="project" value="UniProtKB-UniRule"/>
</dbReference>
<feature type="transmembrane region" description="Helical" evidence="5">
    <location>
        <begin position="187"/>
        <end position="203"/>
    </location>
</feature>
<keyword evidence="5" id="KW-0813">Transport</keyword>
<comment type="subcellular location">
    <subcellularLocation>
        <location evidence="5">Cell membrane</location>
        <topology evidence="5">Multi-pass membrane protein</topology>
    </subcellularLocation>
    <subcellularLocation>
        <location evidence="1">Membrane</location>
        <topology evidence="1">Multi-pass membrane protein</topology>
    </subcellularLocation>
</comment>
<evidence type="ECO:0000256" key="4">
    <source>
        <dbReference type="ARBA" id="ARBA00023136"/>
    </source>
</evidence>
<feature type="transmembrane region" description="Helical" evidence="5">
    <location>
        <begin position="70"/>
        <end position="91"/>
    </location>
</feature>
<gene>
    <name evidence="5 6" type="primary">tatC</name>
    <name evidence="6" type="ORF">DI628_02965</name>
</gene>
<keyword evidence="4 5" id="KW-0472">Membrane</keyword>
<keyword evidence="5" id="KW-0653">Protein transport</keyword>
<keyword evidence="5" id="KW-0811">Translocation</keyword>
<evidence type="ECO:0000256" key="2">
    <source>
        <dbReference type="ARBA" id="ARBA00022692"/>
    </source>
</evidence>
<dbReference type="InterPro" id="IPR002033">
    <property type="entry name" value="TatC"/>
</dbReference>
<keyword evidence="2 5" id="KW-0812">Transmembrane</keyword>
<dbReference type="GO" id="GO:0009977">
    <property type="term" value="F:proton motive force dependent protein transmembrane transporter activity"/>
    <property type="evidence" value="ECO:0007669"/>
    <property type="project" value="TreeGrafter"/>
</dbReference>
<evidence type="ECO:0000256" key="1">
    <source>
        <dbReference type="ARBA" id="ARBA00004141"/>
    </source>
</evidence>
<evidence type="ECO:0000256" key="5">
    <source>
        <dbReference type="HAMAP-Rule" id="MF_00902"/>
    </source>
</evidence>
<dbReference type="PANTHER" id="PTHR30371:SF0">
    <property type="entry name" value="SEC-INDEPENDENT PROTEIN TRANSLOCASE PROTEIN TATC, CHLOROPLASTIC-RELATED"/>
    <property type="match status" value="1"/>
</dbReference>
<evidence type="ECO:0000256" key="3">
    <source>
        <dbReference type="ARBA" id="ARBA00022989"/>
    </source>
</evidence>
<comment type="caution">
    <text evidence="6">The sequence shown here is derived from an EMBL/GenBank/DDBJ whole genome shotgun (WGS) entry which is preliminary data.</text>
</comment>
<evidence type="ECO:0000313" key="6">
    <source>
        <dbReference type="EMBL" id="TKW61601.1"/>
    </source>
</evidence>
<dbReference type="PRINTS" id="PR01840">
    <property type="entry name" value="TATCFAMILY"/>
</dbReference>
<dbReference type="GO" id="GO:0065002">
    <property type="term" value="P:intracellular protein transmembrane transport"/>
    <property type="evidence" value="ECO:0007669"/>
    <property type="project" value="TreeGrafter"/>
</dbReference>
<feature type="transmembrane region" description="Helical" evidence="5">
    <location>
        <begin position="112"/>
        <end position="134"/>
    </location>
</feature>
<dbReference type="PANTHER" id="PTHR30371">
    <property type="entry name" value="SEC-INDEPENDENT PROTEIN TRANSLOCASE PROTEIN TATC"/>
    <property type="match status" value="1"/>
</dbReference>
<keyword evidence="3 5" id="KW-1133">Transmembrane helix</keyword>
<dbReference type="EMBL" id="VAFM01000001">
    <property type="protein sequence ID" value="TKW61601.1"/>
    <property type="molecule type" value="Genomic_DNA"/>
</dbReference>
<proteinExistence type="inferred from homology"/>
<dbReference type="HAMAP" id="MF_00902">
    <property type="entry name" value="TatC"/>
    <property type="match status" value="1"/>
</dbReference>
<dbReference type="NCBIfam" id="TIGR00945">
    <property type="entry name" value="tatC"/>
    <property type="match status" value="1"/>
</dbReference>